<evidence type="ECO:0000313" key="2">
    <source>
        <dbReference type="Proteomes" id="UP000196102"/>
    </source>
</evidence>
<comment type="caution">
    <text evidence="1">The sequence shown here is derived from an EMBL/GenBank/DDBJ whole genome shotgun (WGS) entry which is preliminary data.</text>
</comment>
<dbReference type="AlphaFoldDB" id="A0A1Z8ALU5"/>
<sequence>MKLFTILFFYCSTIVAQVGIGTSAPSSGSLLDIKSAAGNKGILIPRIDIEDLNTAAPVTGDMEESLLVYNTNILSGKGFYFWNGSLWQPLDTNNGNNNTTNPDPNFFWKTTGNLGTDAGTNSGQHFLGTWDDEDLVVATNTVERMRVKTNGNVGVGENNPDQLLHISTARDGQGIKIQRGNDHFEMTQNNRTLDFNSSNNNGA</sequence>
<protein>
    <submittedName>
        <fullName evidence="1">Uncharacterized protein</fullName>
    </submittedName>
</protein>
<accession>A0A1Z8ALU5</accession>
<gene>
    <name evidence="1" type="ORF">A9Q93_11590</name>
</gene>
<dbReference type="Proteomes" id="UP000196102">
    <property type="component" value="Unassembled WGS sequence"/>
</dbReference>
<name>A0A1Z8ALU5_9FLAO</name>
<evidence type="ECO:0000313" key="1">
    <source>
        <dbReference type="EMBL" id="OUS11322.1"/>
    </source>
</evidence>
<organism evidence="1 2">
    <name type="scientific">Nonlabens dokdonensis</name>
    <dbReference type="NCBI Taxonomy" id="328515"/>
    <lineage>
        <taxon>Bacteria</taxon>
        <taxon>Pseudomonadati</taxon>
        <taxon>Bacteroidota</taxon>
        <taxon>Flavobacteriia</taxon>
        <taxon>Flavobacteriales</taxon>
        <taxon>Flavobacteriaceae</taxon>
        <taxon>Nonlabens</taxon>
    </lineage>
</organism>
<proteinExistence type="predicted"/>
<feature type="non-terminal residue" evidence="1">
    <location>
        <position position="203"/>
    </location>
</feature>
<dbReference type="EMBL" id="MAAX01000179">
    <property type="protein sequence ID" value="OUS11322.1"/>
    <property type="molecule type" value="Genomic_DNA"/>
</dbReference>
<reference evidence="2" key="1">
    <citation type="journal article" date="2017" name="Proc. Natl. Acad. Sci. U.S.A.">
        <title>Simulation of Deepwater Horizon oil plume reveals substrate specialization within a complex community of hydrocarbon-degraders.</title>
        <authorList>
            <person name="Hu P."/>
            <person name="Dubinsky E.A."/>
            <person name="Probst A.J."/>
            <person name="Wang J."/>
            <person name="Sieber C.M.K."/>
            <person name="Tom L.M."/>
            <person name="Gardinali P."/>
            <person name="Banfield J.F."/>
            <person name="Atlas R.M."/>
            <person name="Andersen G.L."/>
        </authorList>
    </citation>
    <scope>NUCLEOTIDE SEQUENCE [LARGE SCALE GENOMIC DNA]</scope>
</reference>